<evidence type="ECO:0000256" key="2">
    <source>
        <dbReference type="ARBA" id="ARBA00023277"/>
    </source>
</evidence>
<dbReference type="PANTHER" id="PTHR31352:SF1">
    <property type="entry name" value="BETA-AMYLASE 3, CHLOROPLASTIC"/>
    <property type="match status" value="1"/>
</dbReference>
<evidence type="ECO:0000313" key="5">
    <source>
        <dbReference type="EMBL" id="KAF3574834.1"/>
    </source>
</evidence>
<keyword evidence="3 4" id="KW-0624">Polysaccharide degradation</keyword>
<dbReference type="AlphaFoldDB" id="A0A8S9RNJ7"/>
<reference evidence="5" key="1">
    <citation type="submission" date="2019-12" db="EMBL/GenBank/DDBJ databases">
        <title>Genome sequencing and annotation of Brassica cretica.</title>
        <authorList>
            <person name="Studholme D.J."/>
            <person name="Sarris P."/>
        </authorList>
    </citation>
    <scope>NUCLEOTIDE SEQUENCE</scope>
    <source>
        <strain evidence="5">PFS-109/04</strain>
        <tissue evidence="5">Leaf</tissue>
    </source>
</reference>
<dbReference type="InterPro" id="IPR017853">
    <property type="entry name" value="GH"/>
</dbReference>
<comment type="similarity">
    <text evidence="1 4">Belongs to the glycosyl hydrolase 14 family.</text>
</comment>
<evidence type="ECO:0000313" key="6">
    <source>
        <dbReference type="Proteomes" id="UP000712600"/>
    </source>
</evidence>
<comment type="catalytic activity">
    <reaction evidence="4">
        <text>Hydrolysis of (1-&gt;4)-alpha-D-glucosidic linkages in polysaccharides so as to remove successive maltose units from the non-reducing ends of the chains.</text>
        <dbReference type="EC" id="3.2.1.2"/>
    </reaction>
</comment>
<dbReference type="SUPFAM" id="SSF51445">
    <property type="entry name" value="(Trans)glycosidases"/>
    <property type="match status" value="1"/>
</dbReference>
<dbReference type="GO" id="GO:0016161">
    <property type="term" value="F:beta-amylase activity"/>
    <property type="evidence" value="ECO:0007669"/>
    <property type="project" value="UniProtKB-EC"/>
</dbReference>
<accession>A0A8S9RNJ7</accession>
<keyword evidence="4" id="KW-0378">Hydrolase</keyword>
<dbReference type="EC" id="3.2.1.2" evidence="4"/>
<dbReference type="Pfam" id="PF01373">
    <property type="entry name" value="Glyco_hydro_14"/>
    <property type="match status" value="1"/>
</dbReference>
<evidence type="ECO:0000256" key="1">
    <source>
        <dbReference type="ARBA" id="ARBA00005652"/>
    </source>
</evidence>
<dbReference type="PANTHER" id="PTHR31352">
    <property type="entry name" value="BETA-AMYLASE 1, CHLOROPLASTIC"/>
    <property type="match status" value="1"/>
</dbReference>
<evidence type="ECO:0000256" key="3">
    <source>
        <dbReference type="ARBA" id="ARBA00023326"/>
    </source>
</evidence>
<dbReference type="Proteomes" id="UP000712600">
    <property type="component" value="Unassembled WGS sequence"/>
</dbReference>
<sequence>MCMSSRGRTPIQEIQVGMGPCGELRYPSYPESNGTRKFSGIGEFQCYEKYLRSSLQAYAESVEKTNWGTRKLLEHGHKLLTLAKAIFQGTGAKLSGKVAGIYWHYNTRSNAAELTAGYYKFTTQSNSKLFNTHGIVFSFTGMENNLSTQTARRKAG</sequence>
<comment type="caution">
    <text evidence="5">The sequence shown here is derived from an EMBL/GenBank/DDBJ whole genome shotgun (WGS) entry which is preliminary data.</text>
</comment>
<gene>
    <name evidence="5" type="ORF">F2Q69_00060170</name>
</gene>
<dbReference type="EMBL" id="QGKX02000095">
    <property type="protein sequence ID" value="KAF3574834.1"/>
    <property type="molecule type" value="Genomic_DNA"/>
</dbReference>
<name>A0A8S9RNJ7_BRACR</name>
<dbReference type="GO" id="GO:0000272">
    <property type="term" value="P:polysaccharide catabolic process"/>
    <property type="evidence" value="ECO:0007669"/>
    <property type="project" value="UniProtKB-KW"/>
</dbReference>
<dbReference type="Gene3D" id="3.20.20.80">
    <property type="entry name" value="Glycosidases"/>
    <property type="match status" value="2"/>
</dbReference>
<dbReference type="InterPro" id="IPR001554">
    <property type="entry name" value="Glyco_hydro_14"/>
</dbReference>
<evidence type="ECO:0000256" key="4">
    <source>
        <dbReference type="RuleBase" id="RU000509"/>
    </source>
</evidence>
<keyword evidence="2 4" id="KW-0119">Carbohydrate metabolism</keyword>
<protein>
    <recommendedName>
        <fullName evidence="4">Beta-amylase</fullName>
        <ecNumber evidence="4">3.2.1.2</ecNumber>
    </recommendedName>
</protein>
<organism evidence="5 6">
    <name type="scientific">Brassica cretica</name>
    <name type="common">Mustard</name>
    <dbReference type="NCBI Taxonomy" id="69181"/>
    <lineage>
        <taxon>Eukaryota</taxon>
        <taxon>Viridiplantae</taxon>
        <taxon>Streptophyta</taxon>
        <taxon>Embryophyta</taxon>
        <taxon>Tracheophyta</taxon>
        <taxon>Spermatophyta</taxon>
        <taxon>Magnoliopsida</taxon>
        <taxon>eudicotyledons</taxon>
        <taxon>Gunneridae</taxon>
        <taxon>Pentapetalae</taxon>
        <taxon>rosids</taxon>
        <taxon>malvids</taxon>
        <taxon>Brassicales</taxon>
        <taxon>Brassicaceae</taxon>
        <taxon>Brassiceae</taxon>
        <taxon>Brassica</taxon>
    </lineage>
</organism>
<keyword evidence="4" id="KW-0326">Glycosidase</keyword>
<proteinExistence type="inferred from homology"/>